<proteinExistence type="predicted"/>
<organism evidence="2 3">
    <name type="scientific">Candidatus Competibacter denitrificans Run_A_D11</name>
    <dbReference type="NCBI Taxonomy" id="1400863"/>
    <lineage>
        <taxon>Bacteria</taxon>
        <taxon>Pseudomonadati</taxon>
        <taxon>Pseudomonadota</taxon>
        <taxon>Gammaproteobacteria</taxon>
        <taxon>Candidatus Competibacteraceae</taxon>
        <taxon>Candidatus Competibacter</taxon>
    </lineage>
</organism>
<evidence type="ECO:0000313" key="3">
    <source>
        <dbReference type="Proteomes" id="UP000035760"/>
    </source>
</evidence>
<evidence type="ECO:0000313" key="2">
    <source>
        <dbReference type="EMBL" id="CDI04698.1"/>
    </source>
</evidence>
<evidence type="ECO:0000256" key="1">
    <source>
        <dbReference type="SAM" id="MobiDB-lite"/>
    </source>
</evidence>
<name>W6MEJ0_9GAMM</name>
<dbReference type="EMBL" id="CBTJ020000116">
    <property type="protein sequence ID" value="CDI04698.1"/>
    <property type="molecule type" value="Genomic_DNA"/>
</dbReference>
<reference evidence="2" key="1">
    <citation type="submission" date="2013-07" db="EMBL/GenBank/DDBJ databases">
        <authorList>
            <person name="McIlroy S."/>
        </authorList>
    </citation>
    <scope>NUCLEOTIDE SEQUENCE [LARGE SCALE GENOMIC DNA]</scope>
    <source>
        <strain evidence="2">Run_A_D11</strain>
    </source>
</reference>
<feature type="region of interest" description="Disordered" evidence="1">
    <location>
        <begin position="1"/>
        <end position="37"/>
    </location>
</feature>
<dbReference type="Proteomes" id="UP000035760">
    <property type="component" value="Unassembled WGS sequence"/>
</dbReference>
<protein>
    <submittedName>
        <fullName evidence="2">Uncharacterized protein</fullName>
    </submittedName>
</protein>
<keyword evidence="3" id="KW-1185">Reference proteome</keyword>
<accession>W6MEJ0</accession>
<dbReference type="AlphaFoldDB" id="W6MEJ0"/>
<comment type="caution">
    <text evidence="2">The sequence shown here is derived from an EMBL/GenBank/DDBJ whole genome shotgun (WGS) entry which is preliminary data.</text>
</comment>
<reference evidence="2" key="2">
    <citation type="submission" date="2014-03" db="EMBL/GenBank/DDBJ databases">
        <title>Candidatus Competibacter-lineage genomes retrieved from metagenomes reveal functional metabolic diversity.</title>
        <authorList>
            <person name="McIlroy S.J."/>
            <person name="Albertsen M."/>
            <person name="Andresen E.K."/>
            <person name="Saunders A.M."/>
            <person name="Kristiansen R."/>
            <person name="Stokholm-Bjerregaard M."/>
            <person name="Nielsen K.L."/>
            <person name="Nielsen P.H."/>
        </authorList>
    </citation>
    <scope>NUCLEOTIDE SEQUENCE</scope>
    <source>
        <strain evidence="2">Run_A_D11</strain>
    </source>
</reference>
<feature type="region of interest" description="Disordered" evidence="1">
    <location>
        <begin position="89"/>
        <end position="117"/>
    </location>
</feature>
<sequence length="117" mass="11779">MECQKSRLVARRAAPVISAGRTGHPSGPKVGGGGLPPQLLEPRRVGGGVADGVLDVAVAEVVLNQPGVRALVGQGVAAGMAQHVWIGGQGQPGPLAAPAHHQPRDPSEFFGGSRFAA</sequence>
<gene>
    <name evidence="2" type="ORF">BN873_p40003</name>
</gene>